<dbReference type="AlphaFoldDB" id="A0A0A8YHU4"/>
<protein>
    <submittedName>
        <fullName evidence="1">Uncharacterized protein</fullName>
    </submittedName>
</protein>
<organism evidence="1">
    <name type="scientific">Arundo donax</name>
    <name type="common">Giant reed</name>
    <name type="synonym">Donax arundinaceus</name>
    <dbReference type="NCBI Taxonomy" id="35708"/>
    <lineage>
        <taxon>Eukaryota</taxon>
        <taxon>Viridiplantae</taxon>
        <taxon>Streptophyta</taxon>
        <taxon>Embryophyta</taxon>
        <taxon>Tracheophyta</taxon>
        <taxon>Spermatophyta</taxon>
        <taxon>Magnoliopsida</taxon>
        <taxon>Liliopsida</taxon>
        <taxon>Poales</taxon>
        <taxon>Poaceae</taxon>
        <taxon>PACMAD clade</taxon>
        <taxon>Arundinoideae</taxon>
        <taxon>Arundineae</taxon>
        <taxon>Arundo</taxon>
    </lineage>
</organism>
<reference evidence="1" key="2">
    <citation type="journal article" date="2015" name="Data Brief">
        <title>Shoot transcriptome of the giant reed, Arundo donax.</title>
        <authorList>
            <person name="Barrero R.A."/>
            <person name="Guerrero F.D."/>
            <person name="Moolhuijzen P."/>
            <person name="Goolsby J.A."/>
            <person name="Tidwell J."/>
            <person name="Bellgard S.E."/>
            <person name="Bellgard M.I."/>
        </authorList>
    </citation>
    <scope>NUCLEOTIDE SEQUENCE</scope>
    <source>
        <tissue evidence="1">Shoot tissue taken approximately 20 cm above the soil surface</tissue>
    </source>
</reference>
<name>A0A0A8YHU4_ARUDO</name>
<accession>A0A0A8YHU4</accession>
<reference evidence="1" key="1">
    <citation type="submission" date="2014-09" db="EMBL/GenBank/DDBJ databases">
        <authorList>
            <person name="Magalhaes I.L.F."/>
            <person name="Oliveira U."/>
            <person name="Santos F.R."/>
            <person name="Vidigal T.H.D.A."/>
            <person name="Brescovit A.D."/>
            <person name="Santos A.J."/>
        </authorList>
    </citation>
    <scope>NUCLEOTIDE SEQUENCE</scope>
    <source>
        <tissue evidence="1">Shoot tissue taken approximately 20 cm above the soil surface</tissue>
    </source>
</reference>
<dbReference type="EMBL" id="GBRH01275648">
    <property type="protein sequence ID" value="JAD22247.1"/>
    <property type="molecule type" value="Transcribed_RNA"/>
</dbReference>
<proteinExistence type="predicted"/>
<sequence>MVQKVKHKCVLESLEAHPKIVFYFIHILQSKIESLSTWTL</sequence>
<evidence type="ECO:0000313" key="1">
    <source>
        <dbReference type="EMBL" id="JAD22247.1"/>
    </source>
</evidence>